<feature type="compositionally biased region" description="Acidic residues" evidence="6">
    <location>
        <begin position="77"/>
        <end position="87"/>
    </location>
</feature>
<evidence type="ECO:0000256" key="6">
    <source>
        <dbReference type="SAM" id="MobiDB-lite"/>
    </source>
</evidence>
<dbReference type="CDD" id="cd04328">
    <property type="entry name" value="RNAP_I_Rpa43_N"/>
    <property type="match status" value="1"/>
</dbReference>
<protein>
    <recommendedName>
        <fullName evidence="5">DNA-directed RNA polymerase subunit</fullName>
    </recommendedName>
</protein>
<feature type="compositionally biased region" description="Basic residues" evidence="6">
    <location>
        <begin position="63"/>
        <end position="72"/>
    </location>
</feature>
<evidence type="ECO:0000256" key="5">
    <source>
        <dbReference type="RuleBase" id="RU369086"/>
    </source>
</evidence>
<keyword evidence="3 5" id="KW-0804">Transcription</keyword>
<comment type="function">
    <text evidence="5">DNA-dependent RNA polymerase which catalyzes the transcription of DNA into RNA using the four ribonucleoside triphosphates as substrates.</text>
</comment>
<name>A0ABQ8NGB3_PYRGI</name>
<keyword evidence="2 5" id="KW-0240">DNA-directed RNA polymerase</keyword>
<dbReference type="InterPro" id="IPR041178">
    <property type="entry name" value="RPA43_OB"/>
</dbReference>
<comment type="subcellular location">
    <subcellularLocation>
        <location evidence="1 5">Nucleus</location>
    </subcellularLocation>
</comment>
<feature type="region of interest" description="Disordered" evidence="6">
    <location>
        <begin position="485"/>
        <end position="537"/>
    </location>
</feature>
<evidence type="ECO:0000256" key="3">
    <source>
        <dbReference type="ARBA" id="ARBA00023163"/>
    </source>
</evidence>
<organism evidence="8 9">
    <name type="scientific">Pyricularia grisea</name>
    <name type="common">Crabgrass-specific blast fungus</name>
    <name type="synonym">Magnaporthe grisea</name>
    <dbReference type="NCBI Taxonomy" id="148305"/>
    <lineage>
        <taxon>Eukaryota</taxon>
        <taxon>Fungi</taxon>
        <taxon>Dikarya</taxon>
        <taxon>Ascomycota</taxon>
        <taxon>Pezizomycotina</taxon>
        <taxon>Sordariomycetes</taxon>
        <taxon>Sordariomycetidae</taxon>
        <taxon>Magnaporthales</taxon>
        <taxon>Pyriculariaceae</taxon>
        <taxon>Pyricularia</taxon>
    </lineage>
</organism>
<sequence length="537" mass="59890">MPAIIETDLPSSKADKKSKKNKEKKRPREDDEATEARNNKRSKSEAPTADEAEDGQHVNGGEKKKHKKSRKSKQTETEDVEVEPEQVEEARAKKEKKQKKKKKDKTTNGEDASEEVVPESPVKSTKKSKKVKSEVEAAPETIVDDAATEEAAPEKKKKKRSRRKSDRAAEEDVEEEYGAAKTKKSDSEALPPDSPASQGFALDLMDVDSPSVARSAKPDILQPAHAPSNPEFPFATQIVSLYVPLFPIGFDQPLTKVAEQHLKPLLNHYSPLMKGVLLDYRHVTLGELPTRADPRNPPTDRTPTLLSCKDEYAVGFGWLTAEVYLFVPRRGAWMEGVVNLQSEGHLGVVCWNRFNASIEANRVPEGWKFIDVVQKAEDAKKAKFRNAGKKINLEEAEGEGDEEAEAAEEAGEDDQEELEASLQQMHATGYWVDAAGKRIAGKIRFRIKNFDVGTAGDHGYISIEGTMLDDEAERELRVKEKEREKARMAKANTSGMLRRLTRSVPEFSMTSFGKEDEEEDSSKKVELYSGSRPMTPS</sequence>
<evidence type="ECO:0000256" key="4">
    <source>
        <dbReference type="ARBA" id="ARBA00023242"/>
    </source>
</evidence>
<proteinExistence type="predicted"/>
<feature type="compositionally biased region" description="Acidic residues" evidence="6">
    <location>
        <begin position="394"/>
        <end position="415"/>
    </location>
</feature>
<dbReference type="InterPro" id="IPR045113">
    <property type="entry name" value="Rpb7-like"/>
</dbReference>
<evidence type="ECO:0000259" key="7">
    <source>
        <dbReference type="Pfam" id="PF17875"/>
    </source>
</evidence>
<feature type="region of interest" description="Disordered" evidence="6">
    <location>
        <begin position="392"/>
        <end position="415"/>
    </location>
</feature>
<evidence type="ECO:0000313" key="8">
    <source>
        <dbReference type="EMBL" id="KAI6296206.1"/>
    </source>
</evidence>
<accession>A0ABQ8NGB3</accession>
<feature type="compositionally biased region" description="Basic residues" evidence="6">
    <location>
        <begin position="16"/>
        <end position="25"/>
    </location>
</feature>
<dbReference type="Pfam" id="PF17875">
    <property type="entry name" value="RPA43_OB"/>
    <property type="match status" value="1"/>
</dbReference>
<keyword evidence="9" id="KW-1185">Reference proteome</keyword>
<feature type="compositionally biased region" description="Basic residues" evidence="6">
    <location>
        <begin position="155"/>
        <end position="165"/>
    </location>
</feature>
<dbReference type="PANTHER" id="PTHR12709:SF5">
    <property type="entry name" value="DNA-DIRECTED RNA POLYMERASE I SUBUNIT RPA43"/>
    <property type="match status" value="1"/>
</dbReference>
<evidence type="ECO:0000313" key="9">
    <source>
        <dbReference type="Proteomes" id="UP001059893"/>
    </source>
</evidence>
<dbReference type="Proteomes" id="UP001059893">
    <property type="component" value="Unassembled WGS sequence"/>
</dbReference>
<dbReference type="EMBL" id="JABSND010000140">
    <property type="protein sequence ID" value="KAI6296206.1"/>
    <property type="molecule type" value="Genomic_DNA"/>
</dbReference>
<feature type="region of interest" description="Disordered" evidence="6">
    <location>
        <begin position="1"/>
        <end position="200"/>
    </location>
</feature>
<dbReference type="InterPro" id="IPR036898">
    <property type="entry name" value="RNA_pol_Rpb7-like_N_sf"/>
</dbReference>
<evidence type="ECO:0000256" key="2">
    <source>
        <dbReference type="ARBA" id="ARBA00022478"/>
    </source>
</evidence>
<dbReference type="InterPro" id="IPR041901">
    <property type="entry name" value="RNAP_I_Rpa43_N"/>
</dbReference>
<gene>
    <name evidence="8" type="ORF">MCOR33_007102</name>
</gene>
<keyword evidence="4 5" id="KW-0539">Nucleus</keyword>
<feature type="domain" description="RPA43 OB" evidence="7">
    <location>
        <begin position="328"/>
        <end position="468"/>
    </location>
</feature>
<dbReference type="Gene3D" id="3.30.1490.120">
    <property type="entry name" value="RNA polymerase Rpb7-like, N-terminal domain"/>
    <property type="match status" value="1"/>
</dbReference>
<feature type="compositionally biased region" description="Basic residues" evidence="6">
    <location>
        <begin position="93"/>
        <end position="104"/>
    </location>
</feature>
<dbReference type="PANTHER" id="PTHR12709">
    <property type="entry name" value="DNA-DIRECTED RNA POLYMERASE II, III"/>
    <property type="match status" value="1"/>
</dbReference>
<feature type="compositionally biased region" description="Basic and acidic residues" evidence="6">
    <location>
        <begin position="26"/>
        <end position="44"/>
    </location>
</feature>
<evidence type="ECO:0000256" key="1">
    <source>
        <dbReference type="ARBA" id="ARBA00004123"/>
    </source>
</evidence>
<reference evidence="8" key="1">
    <citation type="submission" date="2021-01" db="EMBL/GenBank/DDBJ databases">
        <title>Deciphering the adaptive evolutionary patterns associated with biogeogrpahic diversity in the finger millet blast pathogen Magnaporthe oryzae in Eastern Africa.</title>
        <authorList>
            <person name="Onyema G."/>
            <person name="Shittu T.A."/>
            <person name="Dodsworth S."/>
            <person name="Devilliers S."/>
            <person name="Muthumeenakshi S."/>
            <person name="Sreenivasaprasad S."/>
        </authorList>
    </citation>
    <scope>NUCLEOTIDE SEQUENCE</scope>
    <source>
        <strain evidence="8">D15/s37</strain>
    </source>
</reference>
<dbReference type="Gene3D" id="2.40.50.1060">
    <property type="match status" value="1"/>
</dbReference>
<comment type="caution">
    <text evidence="8">The sequence shown here is derived from an EMBL/GenBank/DDBJ whole genome shotgun (WGS) entry which is preliminary data.</text>
</comment>